<feature type="domain" description="Histidine kinase" evidence="6">
    <location>
        <begin position="674"/>
        <end position="899"/>
    </location>
</feature>
<evidence type="ECO:0000256" key="3">
    <source>
        <dbReference type="ARBA" id="ARBA00022553"/>
    </source>
</evidence>
<dbReference type="Pfam" id="PF13188">
    <property type="entry name" value="PAS_8"/>
    <property type="match status" value="1"/>
</dbReference>
<dbReference type="PANTHER" id="PTHR45339:SF5">
    <property type="entry name" value="HISTIDINE KINASE"/>
    <property type="match status" value="1"/>
</dbReference>
<dbReference type="Gene3D" id="1.10.287.130">
    <property type="match status" value="1"/>
</dbReference>
<dbReference type="InterPro" id="IPR004358">
    <property type="entry name" value="Sig_transdc_His_kin-like_C"/>
</dbReference>
<dbReference type="Pfam" id="PF00512">
    <property type="entry name" value="HisKA"/>
    <property type="match status" value="1"/>
</dbReference>
<dbReference type="InterPro" id="IPR000014">
    <property type="entry name" value="PAS"/>
</dbReference>
<dbReference type="SUPFAM" id="SSF47384">
    <property type="entry name" value="Homodimeric domain of signal transducing histidine kinase"/>
    <property type="match status" value="1"/>
</dbReference>
<dbReference type="SUPFAM" id="SSF52172">
    <property type="entry name" value="CheY-like"/>
    <property type="match status" value="1"/>
</dbReference>
<reference evidence="10 11" key="1">
    <citation type="submission" date="2024-04" db="EMBL/GenBank/DDBJ databases">
        <title>Novel species of the genus Ideonella isolated from streams.</title>
        <authorList>
            <person name="Lu H."/>
        </authorList>
    </citation>
    <scope>NUCLEOTIDE SEQUENCE [LARGE SCALE GENOMIC DNA]</scope>
    <source>
        <strain evidence="10 11">DXS22W</strain>
    </source>
</reference>
<dbReference type="SMART" id="SM00388">
    <property type="entry name" value="HisKA"/>
    <property type="match status" value="1"/>
</dbReference>
<dbReference type="InterPro" id="IPR035965">
    <property type="entry name" value="PAS-like_dom_sf"/>
</dbReference>
<dbReference type="RefSeq" id="WP_341408367.1">
    <property type="nucleotide sequence ID" value="NZ_JBBUTH010000001.1"/>
</dbReference>
<feature type="domain" description="PAS" evidence="8">
    <location>
        <begin position="272"/>
        <end position="315"/>
    </location>
</feature>
<dbReference type="SMART" id="SM00086">
    <property type="entry name" value="PAC"/>
    <property type="match status" value="3"/>
</dbReference>
<evidence type="ECO:0000259" key="8">
    <source>
        <dbReference type="PROSITE" id="PS50112"/>
    </source>
</evidence>
<comment type="catalytic activity">
    <reaction evidence="1">
        <text>ATP + protein L-histidine = ADP + protein N-phospho-L-histidine.</text>
        <dbReference type="EC" id="2.7.13.3"/>
    </reaction>
</comment>
<dbReference type="Pfam" id="PF13426">
    <property type="entry name" value="PAS_9"/>
    <property type="match status" value="1"/>
</dbReference>
<dbReference type="NCBIfam" id="TIGR00229">
    <property type="entry name" value="sensory_box"/>
    <property type="match status" value="4"/>
</dbReference>
<dbReference type="Pfam" id="PF08447">
    <property type="entry name" value="PAS_3"/>
    <property type="match status" value="2"/>
</dbReference>
<dbReference type="Pfam" id="PF08448">
    <property type="entry name" value="PAS_4"/>
    <property type="match status" value="1"/>
</dbReference>
<dbReference type="EMBL" id="JBBUTH010000001">
    <property type="protein sequence ID" value="MEK8048689.1"/>
    <property type="molecule type" value="Genomic_DNA"/>
</dbReference>
<dbReference type="SMART" id="SM00448">
    <property type="entry name" value="REC"/>
    <property type="match status" value="1"/>
</dbReference>
<feature type="domain" description="PAC" evidence="9">
    <location>
        <begin position="344"/>
        <end position="396"/>
    </location>
</feature>
<keyword evidence="11" id="KW-1185">Reference proteome</keyword>
<keyword evidence="3 4" id="KW-0597">Phosphoprotein</keyword>
<dbReference type="InterPro" id="IPR003661">
    <property type="entry name" value="HisK_dim/P_dom"/>
</dbReference>
<dbReference type="PROSITE" id="PS50109">
    <property type="entry name" value="HIS_KIN"/>
    <property type="match status" value="1"/>
</dbReference>
<evidence type="ECO:0000313" key="10">
    <source>
        <dbReference type="EMBL" id="MEK8048689.1"/>
    </source>
</evidence>
<dbReference type="EC" id="2.7.13.3" evidence="2"/>
<dbReference type="Pfam" id="PF00072">
    <property type="entry name" value="Response_reg"/>
    <property type="match status" value="1"/>
</dbReference>
<dbReference type="InterPro" id="IPR000700">
    <property type="entry name" value="PAS-assoc_C"/>
</dbReference>
<feature type="domain" description="Response regulatory" evidence="7">
    <location>
        <begin position="1091"/>
        <end position="1209"/>
    </location>
</feature>
<dbReference type="PROSITE" id="PS50110">
    <property type="entry name" value="RESPONSE_REGULATORY"/>
    <property type="match status" value="1"/>
</dbReference>
<feature type="domain" description="PAC" evidence="9">
    <location>
        <begin position="222"/>
        <end position="274"/>
    </location>
</feature>
<feature type="modified residue" description="4-aspartylphosphate" evidence="4">
    <location>
        <position position="1140"/>
    </location>
</feature>
<evidence type="ECO:0000259" key="7">
    <source>
        <dbReference type="PROSITE" id="PS50110"/>
    </source>
</evidence>
<dbReference type="InterPro" id="IPR036097">
    <property type="entry name" value="HisK_dim/P_sf"/>
</dbReference>
<dbReference type="InterPro" id="IPR001610">
    <property type="entry name" value="PAC"/>
</dbReference>
<dbReference type="InterPro" id="IPR001789">
    <property type="entry name" value="Sig_transdc_resp-reg_receiver"/>
</dbReference>
<dbReference type="Pfam" id="PF02518">
    <property type="entry name" value="HATPase_c"/>
    <property type="match status" value="1"/>
</dbReference>
<feature type="domain" description="PAS" evidence="8">
    <location>
        <begin position="541"/>
        <end position="584"/>
    </location>
</feature>
<accession>A0ABU9C9Y4</accession>
<dbReference type="SMART" id="SM00091">
    <property type="entry name" value="PAS"/>
    <property type="match status" value="5"/>
</dbReference>
<dbReference type="Proteomes" id="UP001365405">
    <property type="component" value="Unassembled WGS sequence"/>
</dbReference>
<feature type="region of interest" description="Disordered" evidence="5">
    <location>
        <begin position="1054"/>
        <end position="1085"/>
    </location>
</feature>
<dbReference type="Gene3D" id="3.40.50.2300">
    <property type="match status" value="1"/>
</dbReference>
<sequence length="1217" mass="131714">MKPHLAEIQALTDTVLRSEQEAERDAERAAKLAAISRSQCVAEFALDGTLLAANDRFLEMLGWPAGRLAGLHHDQFCPEQAPHDAAHQALWQALREGRAQHGEFLRVARDGRQVWMQATYTPILDRHGQPRKVVTFATDITAAKRAALAADAQLMAIWSSQAVIAFDLAGHVLDANPVFLDALGYSLFEVQGEHHRMFCAPEHAASTEYQAFWDALRQGRPQRGEFMRLDRHGRPVWLQATYTPIPGLDGRTERIVKFATDITADKLRAMEDQGKMAAVLRTQAVIEFDLDGHILDANPLFLDAMGYQRDEVLGRHHRLFCLPGYAETEGYRAFWTALHEGRPQAGEFMRLGAHGRPVWLQATYTPILGADGKPYKVVKFAIDISAAVAARQARAQAATGLALRDAALASSGDGMLIVAVAPTGTHAIYANAAAARLAGCDVKTLLSPDGRVLRELLLEGEGQSTVLRALTEEHVQRTTLSRRRPDGEDGWLALTVSPMAGDPAQRIGNAAARSRQAVRLAVLTVDDITDRVQTDLRLRDEVARMQTIFALSPDGFVSFDAAGRVISVNPAFEQLTGLDASRLLRATGAEFDAALDAVVAERNPRGTGQWLAGIGGAADADVRAEVLRLADSAGRVVVCSRRRCEAASISQVLHLRDISAEMLAARTQREFMANMSHEIRTPMNGVIGLIGVLQQSGLDAEQQETAELIRNSGVALLGILDDILDFSKIEAGQLALEAIAVHGAQVVEQACGVLDPLALDRRVDLTWFTDPQAPEQMLGDPLRLRQVVTNLVGNAIKFSARSDRRGQVHVRWTPQADDQGRPGMCLAVIDDGIGIDAQAQQRLFQPFVQADLSTTRRFGGTGLGLTITRSLVDAMGGQITLRSAPDQGSCFEVWLPVHRLPSAVEAAQPVRPAAPAARDAAMRPLQGRRFGLVAARDSRVRELAAYLMAAGGEVTLLEDWTDAGAVAPPVSLWIVDLPPPQQADGERRLAAWLATQDSPPPLLVVGRGRVRRARPRNGGAHGLRIDANALGRGAWLHAVSHAMRLVTPTADPVEPVDMAGPPPDIPPATATPAATPSPAGGRPSLPARSERILVAEDNPANQKVIAFQLRKLGFDPDIVGDGQQALERLRAGRYDLVFTDLHMPVMDGYAFTTAWRQQEPAQAPRLPVVALTANAQSGEDAHCRRAGMDDFLTKPTSLDKLSALLARWLPASAPGKS</sequence>
<dbReference type="PROSITE" id="PS50113">
    <property type="entry name" value="PAC"/>
    <property type="match status" value="3"/>
</dbReference>
<dbReference type="SUPFAM" id="SSF55874">
    <property type="entry name" value="ATPase domain of HSP90 chaperone/DNA topoisomerase II/histidine kinase"/>
    <property type="match status" value="1"/>
</dbReference>
<dbReference type="InterPro" id="IPR005467">
    <property type="entry name" value="His_kinase_dom"/>
</dbReference>
<feature type="compositionally biased region" description="Low complexity" evidence="5">
    <location>
        <begin position="1067"/>
        <end position="1083"/>
    </location>
</feature>
<evidence type="ECO:0000256" key="5">
    <source>
        <dbReference type="SAM" id="MobiDB-lite"/>
    </source>
</evidence>
<evidence type="ECO:0000256" key="1">
    <source>
        <dbReference type="ARBA" id="ARBA00000085"/>
    </source>
</evidence>
<name>A0ABU9C9Y4_9BURK</name>
<evidence type="ECO:0000259" key="6">
    <source>
        <dbReference type="PROSITE" id="PS50109"/>
    </source>
</evidence>
<evidence type="ECO:0000256" key="2">
    <source>
        <dbReference type="ARBA" id="ARBA00012438"/>
    </source>
</evidence>
<dbReference type="InterPro" id="IPR013655">
    <property type="entry name" value="PAS_fold_3"/>
</dbReference>
<dbReference type="PRINTS" id="PR00344">
    <property type="entry name" value="BCTRLSENSOR"/>
</dbReference>
<dbReference type="InterPro" id="IPR011006">
    <property type="entry name" value="CheY-like_superfamily"/>
</dbReference>
<dbReference type="SMART" id="SM00387">
    <property type="entry name" value="HATPase_c"/>
    <property type="match status" value="1"/>
</dbReference>
<evidence type="ECO:0000256" key="4">
    <source>
        <dbReference type="PROSITE-ProRule" id="PRU00169"/>
    </source>
</evidence>
<dbReference type="CDD" id="cd17546">
    <property type="entry name" value="REC_hyHK_CKI1_RcsC-like"/>
    <property type="match status" value="1"/>
</dbReference>
<dbReference type="InterPro" id="IPR013656">
    <property type="entry name" value="PAS_4"/>
</dbReference>
<dbReference type="InterPro" id="IPR036890">
    <property type="entry name" value="HATPase_C_sf"/>
</dbReference>
<gene>
    <name evidence="10" type="ORF">AACH10_00370</name>
</gene>
<dbReference type="SUPFAM" id="SSF55785">
    <property type="entry name" value="PYP-like sensor domain (PAS domain)"/>
    <property type="match status" value="5"/>
</dbReference>
<feature type="domain" description="PAC" evidence="9">
    <location>
        <begin position="100"/>
        <end position="152"/>
    </location>
</feature>
<dbReference type="PANTHER" id="PTHR45339">
    <property type="entry name" value="HYBRID SIGNAL TRANSDUCTION HISTIDINE KINASE J"/>
    <property type="match status" value="1"/>
</dbReference>
<organism evidence="10 11">
    <name type="scientific">Pseudaquabacterium inlustre</name>
    <dbReference type="NCBI Taxonomy" id="2984192"/>
    <lineage>
        <taxon>Bacteria</taxon>
        <taxon>Pseudomonadati</taxon>
        <taxon>Pseudomonadota</taxon>
        <taxon>Betaproteobacteria</taxon>
        <taxon>Burkholderiales</taxon>
        <taxon>Sphaerotilaceae</taxon>
        <taxon>Pseudaquabacterium</taxon>
    </lineage>
</organism>
<dbReference type="InterPro" id="IPR003594">
    <property type="entry name" value="HATPase_dom"/>
</dbReference>
<dbReference type="PROSITE" id="PS50112">
    <property type="entry name" value="PAS"/>
    <property type="match status" value="2"/>
</dbReference>
<dbReference type="CDD" id="cd00082">
    <property type="entry name" value="HisKA"/>
    <property type="match status" value="1"/>
</dbReference>
<dbReference type="Gene3D" id="3.30.450.20">
    <property type="entry name" value="PAS domain"/>
    <property type="match status" value="5"/>
</dbReference>
<proteinExistence type="predicted"/>
<evidence type="ECO:0000259" key="9">
    <source>
        <dbReference type="PROSITE" id="PS50113"/>
    </source>
</evidence>
<protein>
    <recommendedName>
        <fullName evidence="2">histidine kinase</fullName>
        <ecNumber evidence="2">2.7.13.3</ecNumber>
    </recommendedName>
</protein>
<comment type="caution">
    <text evidence="10">The sequence shown here is derived from an EMBL/GenBank/DDBJ whole genome shotgun (WGS) entry which is preliminary data.</text>
</comment>
<dbReference type="Gene3D" id="3.30.565.10">
    <property type="entry name" value="Histidine kinase-like ATPase, C-terminal domain"/>
    <property type="match status" value="1"/>
</dbReference>
<dbReference type="CDD" id="cd16922">
    <property type="entry name" value="HATPase_EvgS-ArcB-TorS-like"/>
    <property type="match status" value="1"/>
</dbReference>
<dbReference type="CDD" id="cd00130">
    <property type="entry name" value="PAS"/>
    <property type="match status" value="3"/>
</dbReference>
<evidence type="ECO:0000313" key="11">
    <source>
        <dbReference type="Proteomes" id="UP001365405"/>
    </source>
</evidence>